<reference evidence="2" key="2">
    <citation type="journal article" date="2008" name="PLoS Biol.">
        <title>Population genomic analysis of strain variation in Leptospirillum group II bacteria involved in acid mine drainage formation.</title>
        <authorList>
            <person name="Simmons S.L."/>
            <person name="Dibartolo G."/>
            <person name="Denef V.J."/>
            <person name="Goltsman D.S."/>
            <person name="Thelen M.P."/>
            <person name="Banfield J.F."/>
        </authorList>
    </citation>
    <scope>NUCLEOTIDE SEQUENCE [LARGE SCALE GENOMIC DNA]</scope>
</reference>
<accession>B6AM23</accession>
<protein>
    <submittedName>
        <fullName evidence="2">Uncharacterized protein</fullName>
    </submittedName>
</protein>
<dbReference type="EMBL" id="DS995259">
    <property type="protein sequence ID" value="EDZ39530.1"/>
    <property type="molecule type" value="Genomic_DNA"/>
</dbReference>
<feature type="transmembrane region" description="Helical" evidence="1">
    <location>
        <begin position="12"/>
        <end position="36"/>
    </location>
</feature>
<reference evidence="2" key="1">
    <citation type="journal article" date="2004" name="Nature">
        <title>Community structure and metabolism through reconstruction of microbial genomes from the environment.</title>
        <authorList>
            <person name="Tyson G.W."/>
            <person name="Chapman J."/>
            <person name="Hugenholtz P."/>
            <person name="Allen E.E."/>
            <person name="Ram R.J."/>
            <person name="Richardson P.M."/>
            <person name="Solovyev V.V."/>
            <person name="Rubin E.M."/>
            <person name="Rokhsar D.S."/>
            <person name="Banfield J.F."/>
        </authorList>
    </citation>
    <scope>NUCLEOTIDE SEQUENCE [LARGE SCALE GENOMIC DNA]</scope>
</reference>
<proteinExistence type="predicted"/>
<organism evidence="2">
    <name type="scientific">Leptospirillum sp. Group II '5-way CG'</name>
    <dbReference type="NCBI Taxonomy" id="419541"/>
    <lineage>
        <taxon>Bacteria</taxon>
        <taxon>Pseudomonadati</taxon>
        <taxon>Nitrospirota</taxon>
        <taxon>Nitrospiria</taxon>
        <taxon>Nitrospirales</taxon>
        <taxon>Nitrospiraceae</taxon>
        <taxon>Leptospirillum</taxon>
    </lineage>
</organism>
<keyword evidence="1" id="KW-0472">Membrane</keyword>
<evidence type="ECO:0000256" key="1">
    <source>
        <dbReference type="SAM" id="Phobius"/>
    </source>
</evidence>
<gene>
    <name evidence="2" type="ORF">CGL2_11277169</name>
</gene>
<keyword evidence="1" id="KW-0812">Transmembrane</keyword>
<evidence type="ECO:0000313" key="2">
    <source>
        <dbReference type="EMBL" id="EDZ39530.1"/>
    </source>
</evidence>
<dbReference type="AlphaFoldDB" id="B6AM23"/>
<keyword evidence="1" id="KW-1133">Transmembrane helix</keyword>
<sequence>MGKKLLAETAGKALGFVIAVLLLFWMFLGVLSGRWFGPWGFGG</sequence>
<name>B6AM23_9BACT</name>